<reference evidence="1" key="1">
    <citation type="submission" date="2014-06" db="EMBL/GenBank/DDBJ databases">
        <title>Key roles for freshwater Actinobacteria revealed by deep metagenomic sequencing.</title>
        <authorList>
            <person name="Ghai R."/>
            <person name="Mizuno C.M."/>
            <person name="Picazo A."/>
            <person name="Camacho A."/>
            <person name="Rodriguez-Valera F."/>
        </authorList>
    </citation>
    <scope>NUCLEOTIDE SEQUENCE</scope>
</reference>
<dbReference type="EMBL" id="JNSL01000047">
    <property type="protein sequence ID" value="KGA18214.1"/>
    <property type="molecule type" value="Genomic_DNA"/>
</dbReference>
<evidence type="ECO:0000313" key="1">
    <source>
        <dbReference type="EMBL" id="KGA18214.1"/>
    </source>
</evidence>
<protein>
    <submittedName>
        <fullName evidence="1">Uncharacterized protein</fullName>
    </submittedName>
</protein>
<dbReference type="AlphaFoldDB" id="A0A094Q7W2"/>
<comment type="caution">
    <text evidence="1">The sequence shown here is derived from an EMBL/GenBank/DDBJ whole genome shotgun (WGS) entry which is preliminary data.</text>
</comment>
<proteinExistence type="predicted"/>
<gene>
    <name evidence="1" type="ORF">GM51_8895</name>
</gene>
<sequence length="65" mass="7090">MAGDNLDKRVEHELEVSMSLACYLAGLIDGMKLDELTQAKDALLSNHTLMTELRKALSATTRGKA</sequence>
<organism evidence="1">
    <name type="scientific">freshwater metagenome</name>
    <dbReference type="NCBI Taxonomy" id="449393"/>
    <lineage>
        <taxon>unclassified sequences</taxon>
        <taxon>metagenomes</taxon>
        <taxon>ecological metagenomes</taxon>
    </lineage>
</organism>
<accession>A0A094Q7W2</accession>
<name>A0A094Q7W2_9ZZZZ</name>